<evidence type="ECO:0000313" key="2">
    <source>
        <dbReference type="Proteomes" id="UP000238034"/>
    </source>
</evidence>
<dbReference type="PANTHER" id="PTHR34387">
    <property type="entry name" value="SLR1258 PROTEIN"/>
    <property type="match status" value="1"/>
</dbReference>
<keyword evidence="2" id="KW-1185">Reference proteome</keyword>
<organism evidence="1 2">
    <name type="scientific">Arcticibacter pallidicorallinus</name>
    <dbReference type="NCBI Taxonomy" id="1259464"/>
    <lineage>
        <taxon>Bacteria</taxon>
        <taxon>Pseudomonadati</taxon>
        <taxon>Bacteroidota</taxon>
        <taxon>Sphingobacteriia</taxon>
        <taxon>Sphingobacteriales</taxon>
        <taxon>Sphingobacteriaceae</taxon>
        <taxon>Arcticibacter</taxon>
    </lineage>
</organism>
<reference evidence="1 2" key="1">
    <citation type="submission" date="2018-03" db="EMBL/GenBank/DDBJ databases">
        <title>Genomic Encyclopedia of Type Strains, Phase III (KMG-III): the genomes of soil and plant-associated and newly described type strains.</title>
        <authorList>
            <person name="Whitman W."/>
        </authorList>
    </citation>
    <scope>NUCLEOTIDE SEQUENCE [LARGE SCALE GENOMIC DNA]</scope>
    <source>
        <strain evidence="1 2">CGMCC 1.9313</strain>
    </source>
</reference>
<comment type="caution">
    <text evidence="1">The sequence shown here is derived from an EMBL/GenBank/DDBJ whole genome shotgun (WGS) entry which is preliminary data.</text>
</comment>
<dbReference type="InterPro" id="IPR052022">
    <property type="entry name" value="26kDa_periplasmic_antigen"/>
</dbReference>
<sequence>MEYATNNHPFYKLNTQIQTHMKQFIILAIFSIFTTQLFSQTVDTRRKIEVNGSSEMEVTPDIIYLSISLKEYFKDNNSKKKVEINTIETQLYNAVQAAGIPKENLTINNISGYNYQWEKKKNPDFLVAKQYRLKVTNLNSYNKLMDAIDAKAVQYTNVESYDYSKIEPLKKELKIKALKAAKEKADFLAAALNNRVGEPLEIQEINNESYPQPIYRANMMTAKVSDEAFSPEIDFKQIKLNYQMRVVFELVK</sequence>
<dbReference type="GO" id="GO:0006974">
    <property type="term" value="P:DNA damage response"/>
    <property type="evidence" value="ECO:0007669"/>
    <property type="project" value="TreeGrafter"/>
</dbReference>
<dbReference type="Pfam" id="PF04402">
    <property type="entry name" value="SIMPL"/>
    <property type="match status" value="1"/>
</dbReference>
<dbReference type="InterPro" id="IPR007497">
    <property type="entry name" value="SIMPL/DUF541"/>
</dbReference>
<evidence type="ECO:0000313" key="1">
    <source>
        <dbReference type="EMBL" id="PRY48894.1"/>
    </source>
</evidence>
<dbReference type="AlphaFoldDB" id="A0A2T0TT72"/>
<protein>
    <submittedName>
        <fullName evidence="1">Uncharacterized protein</fullName>
    </submittedName>
</protein>
<accession>A0A2T0TT72</accession>
<proteinExistence type="predicted"/>
<dbReference type="PANTHER" id="PTHR34387:SF1">
    <property type="entry name" value="PERIPLASMIC IMMUNOGENIC PROTEIN"/>
    <property type="match status" value="1"/>
</dbReference>
<gene>
    <name evidence="1" type="ORF">B0I27_11377</name>
</gene>
<dbReference type="EMBL" id="PVTH01000013">
    <property type="protein sequence ID" value="PRY48894.1"/>
    <property type="molecule type" value="Genomic_DNA"/>
</dbReference>
<dbReference type="Proteomes" id="UP000238034">
    <property type="component" value="Unassembled WGS sequence"/>
</dbReference>
<name>A0A2T0TT72_9SPHI</name>
<dbReference type="Gene3D" id="3.30.70.2970">
    <property type="entry name" value="Protein of unknown function (DUF541), domain 2"/>
    <property type="match status" value="1"/>
</dbReference>
<dbReference type="Gene3D" id="3.30.110.170">
    <property type="entry name" value="Protein of unknown function (DUF541), domain 1"/>
    <property type="match status" value="1"/>
</dbReference>